<dbReference type="EMBL" id="JAHUZN010000011">
    <property type="protein sequence ID" value="KAG8479159.1"/>
    <property type="molecule type" value="Genomic_DNA"/>
</dbReference>
<organism evidence="1 2">
    <name type="scientific">Gossypium anomalum</name>
    <dbReference type="NCBI Taxonomy" id="47600"/>
    <lineage>
        <taxon>Eukaryota</taxon>
        <taxon>Viridiplantae</taxon>
        <taxon>Streptophyta</taxon>
        <taxon>Embryophyta</taxon>
        <taxon>Tracheophyta</taxon>
        <taxon>Spermatophyta</taxon>
        <taxon>Magnoliopsida</taxon>
        <taxon>eudicotyledons</taxon>
        <taxon>Gunneridae</taxon>
        <taxon>Pentapetalae</taxon>
        <taxon>rosids</taxon>
        <taxon>malvids</taxon>
        <taxon>Malvales</taxon>
        <taxon>Malvaceae</taxon>
        <taxon>Malvoideae</taxon>
        <taxon>Gossypium</taxon>
    </lineage>
</organism>
<dbReference type="Proteomes" id="UP000701853">
    <property type="component" value="Chromosome 11"/>
</dbReference>
<name>A0A8J5Y857_9ROSI</name>
<proteinExistence type="predicted"/>
<comment type="caution">
    <text evidence="1">The sequence shown here is derived from an EMBL/GenBank/DDBJ whole genome shotgun (WGS) entry which is preliminary data.</text>
</comment>
<evidence type="ECO:0008006" key="3">
    <source>
        <dbReference type="Google" id="ProtNLM"/>
    </source>
</evidence>
<evidence type="ECO:0000313" key="2">
    <source>
        <dbReference type="Proteomes" id="UP000701853"/>
    </source>
</evidence>
<protein>
    <recommendedName>
        <fullName evidence="3">Aminotransferase-like plant mobile domain-containing protein</fullName>
    </recommendedName>
</protein>
<accession>A0A8J5Y857</accession>
<keyword evidence="2" id="KW-1185">Reference proteome</keyword>
<reference evidence="1 2" key="1">
    <citation type="journal article" date="2021" name="bioRxiv">
        <title>The Gossypium anomalum genome as a resource for cotton improvement and evolutionary analysis of hybrid incompatibility.</title>
        <authorList>
            <person name="Grover C.E."/>
            <person name="Yuan D."/>
            <person name="Arick M.A."/>
            <person name="Miller E.R."/>
            <person name="Hu G."/>
            <person name="Peterson D.G."/>
            <person name="Wendel J.F."/>
            <person name="Udall J.A."/>
        </authorList>
    </citation>
    <scope>NUCLEOTIDE SEQUENCE [LARGE SCALE GENOMIC DNA]</scope>
    <source>
        <strain evidence="1">JFW-Udall</strain>
        <tissue evidence="1">Leaf</tissue>
    </source>
</reference>
<evidence type="ECO:0000313" key="1">
    <source>
        <dbReference type="EMBL" id="KAG8479159.1"/>
    </source>
</evidence>
<gene>
    <name evidence="1" type="ORF">CXB51_029042</name>
</gene>
<sequence length="158" mass="18696">MPDKARNLVHLRWLLKFIDFRTVDELSWGSTVLAALYREMSQVTQPNKIKIEFCLSLWNHSPSYGRIPTALEDIQLLLDQRSEVHFQWISYEDPTIQAVIPSEFRQNLNIWHVRVPLVSLLPLRCTRRIECCSNSDSENRFSWHLKCLMMSTKLTYDD</sequence>
<dbReference type="AlphaFoldDB" id="A0A8J5Y857"/>